<dbReference type="GO" id="GO:0046872">
    <property type="term" value="F:metal ion binding"/>
    <property type="evidence" value="ECO:0007669"/>
    <property type="project" value="UniProtKB-KW"/>
</dbReference>
<dbReference type="CDD" id="cd01651">
    <property type="entry name" value="RT_G2_intron"/>
    <property type="match status" value="1"/>
</dbReference>
<dbReference type="GO" id="GO:0051607">
    <property type="term" value="P:defense response to virus"/>
    <property type="evidence" value="ECO:0007669"/>
    <property type="project" value="UniProtKB-KW"/>
</dbReference>
<dbReference type="PANTHER" id="PTHR34047">
    <property type="entry name" value="NUCLEAR INTRON MATURASE 1, MITOCHONDRIAL-RELATED"/>
    <property type="match status" value="1"/>
</dbReference>
<evidence type="ECO:0000313" key="12">
    <source>
        <dbReference type="Proteomes" id="UP000500767"/>
    </source>
</evidence>
<sequence>MGRAKSYCIAKREVWEAYKRVKANRGAAGVDGQSIEDFDRDLSKNLYRIWNRMSSGSYFPPPVRRVDIPKGDTGGTRPLGIPTVSDRIAQMVVRRHLEPILEPVFHRDSYGYRPGKSAHNALVMARQRCWAHDWVLDLDIKSFFDEIDWDLLMRAVRRHTDCPWVLLYLERWLRAPVSMPDGTLVGRERGTPQGAVVSPVLANLFLHYAFDLWMQREYPSIPFERYADDAICHCANEEQALELHQALGQRFEACRLRLHPEKTKTVGSVAKFRSTGA</sequence>
<dbReference type="SUPFAM" id="SSF56672">
    <property type="entry name" value="DNA/RNA polymerases"/>
    <property type="match status" value="1"/>
</dbReference>
<evidence type="ECO:0000259" key="10">
    <source>
        <dbReference type="PROSITE" id="PS50878"/>
    </source>
</evidence>
<dbReference type="GO" id="GO:0003723">
    <property type="term" value="F:RNA binding"/>
    <property type="evidence" value="ECO:0007669"/>
    <property type="project" value="InterPro"/>
</dbReference>
<evidence type="ECO:0000256" key="1">
    <source>
        <dbReference type="ARBA" id="ARBA00012493"/>
    </source>
</evidence>
<evidence type="ECO:0000256" key="3">
    <source>
        <dbReference type="ARBA" id="ARBA00022695"/>
    </source>
</evidence>
<evidence type="ECO:0000256" key="4">
    <source>
        <dbReference type="ARBA" id="ARBA00022723"/>
    </source>
</evidence>
<dbReference type="InterPro" id="IPR000123">
    <property type="entry name" value="Reverse_transcriptase_msDNA"/>
</dbReference>
<dbReference type="InterPro" id="IPR030931">
    <property type="entry name" value="Group_II_RT_mat"/>
</dbReference>
<dbReference type="Proteomes" id="UP000500767">
    <property type="component" value="Plasmid unnamed5"/>
</dbReference>
<evidence type="ECO:0000256" key="9">
    <source>
        <dbReference type="ARBA" id="ARBA00048173"/>
    </source>
</evidence>
<gene>
    <name evidence="11" type="primary">ltrA</name>
    <name evidence="11" type="ORF">HN018_27310</name>
</gene>
<dbReference type="PANTHER" id="PTHR34047:SF3">
    <property type="entry name" value="BLR2052 PROTEIN"/>
    <property type="match status" value="1"/>
</dbReference>
<dbReference type="InterPro" id="IPR051083">
    <property type="entry name" value="GrpII_Intron_Splice-Mob/Def"/>
</dbReference>
<dbReference type="KEGG" id="lck:HN018_27310"/>
<dbReference type="PRINTS" id="PR00866">
    <property type="entry name" value="RNADNAPOLMS"/>
</dbReference>
<dbReference type="GO" id="GO:0003964">
    <property type="term" value="F:RNA-directed DNA polymerase activity"/>
    <property type="evidence" value="ECO:0007669"/>
    <property type="project" value="UniProtKB-KW"/>
</dbReference>
<keyword evidence="2 11" id="KW-0808">Transferase</keyword>
<reference evidence="11 12" key="1">
    <citation type="journal article" date="2014" name="World J. Microbiol. Biotechnol.">
        <title>Biodiversity and physiological characteristics of Antarctic and Arctic lichens-associated bacteria.</title>
        <authorList>
            <person name="Lee Y.M."/>
            <person name="Kim E.H."/>
            <person name="Lee H.K."/>
            <person name="Hong S.G."/>
        </authorList>
    </citation>
    <scope>NUCLEOTIDE SEQUENCE [LARGE SCALE GENOMIC DNA]</scope>
    <source>
        <strain evidence="11 12">PAMC 26569</strain>
        <plasmid evidence="11">unnamed5</plasmid>
    </source>
</reference>
<keyword evidence="6 11" id="KW-0695">RNA-directed DNA polymerase</keyword>
<evidence type="ECO:0000256" key="5">
    <source>
        <dbReference type="ARBA" id="ARBA00022842"/>
    </source>
</evidence>
<keyword evidence="7" id="KW-0051">Antiviral defense</keyword>
<protein>
    <recommendedName>
        <fullName evidence="1">RNA-directed DNA polymerase</fullName>
        <ecNumber evidence="1">2.7.7.49</ecNumber>
    </recommendedName>
</protein>
<keyword evidence="12" id="KW-1185">Reference proteome</keyword>
<feature type="domain" description="Reverse transcriptase" evidence="10">
    <location>
        <begin position="49"/>
        <end position="277"/>
    </location>
</feature>
<comment type="catalytic activity">
    <reaction evidence="9">
        <text>DNA(n) + a 2'-deoxyribonucleoside 5'-triphosphate = DNA(n+1) + diphosphate</text>
        <dbReference type="Rhea" id="RHEA:22508"/>
        <dbReference type="Rhea" id="RHEA-COMP:17339"/>
        <dbReference type="Rhea" id="RHEA-COMP:17340"/>
        <dbReference type="ChEBI" id="CHEBI:33019"/>
        <dbReference type="ChEBI" id="CHEBI:61560"/>
        <dbReference type="ChEBI" id="CHEBI:173112"/>
        <dbReference type="EC" id="2.7.7.49"/>
    </reaction>
</comment>
<name>A0A6M8HZU3_9PROT</name>
<dbReference type="InterPro" id="IPR000477">
    <property type="entry name" value="RT_dom"/>
</dbReference>
<evidence type="ECO:0000256" key="6">
    <source>
        <dbReference type="ARBA" id="ARBA00022918"/>
    </source>
</evidence>
<dbReference type="NCBIfam" id="TIGR04416">
    <property type="entry name" value="group_II_RT_mat"/>
    <property type="match status" value="1"/>
</dbReference>
<keyword evidence="3 11" id="KW-0548">Nucleotidyltransferase</keyword>
<dbReference type="RefSeq" id="WP_171837315.1">
    <property type="nucleotide sequence ID" value="NZ_CP053712.1"/>
</dbReference>
<comment type="similarity">
    <text evidence="8">Belongs to the bacterial reverse transcriptase family.</text>
</comment>
<keyword evidence="11" id="KW-0614">Plasmid</keyword>
<keyword evidence="4" id="KW-0479">Metal-binding</keyword>
<geneLocation type="plasmid" evidence="11 12">
    <name>unnamed5</name>
</geneLocation>
<dbReference type="Pfam" id="PF00078">
    <property type="entry name" value="RVT_1"/>
    <property type="match status" value="1"/>
</dbReference>
<organism evidence="11 12">
    <name type="scientific">Lichenicola cladoniae</name>
    <dbReference type="NCBI Taxonomy" id="1484109"/>
    <lineage>
        <taxon>Bacteria</taxon>
        <taxon>Pseudomonadati</taxon>
        <taxon>Pseudomonadota</taxon>
        <taxon>Alphaproteobacteria</taxon>
        <taxon>Acetobacterales</taxon>
        <taxon>Acetobacteraceae</taxon>
        <taxon>Lichenicola</taxon>
    </lineage>
</organism>
<dbReference type="AlphaFoldDB" id="A0A6M8HZU3"/>
<evidence type="ECO:0000256" key="2">
    <source>
        <dbReference type="ARBA" id="ARBA00022679"/>
    </source>
</evidence>
<keyword evidence="5" id="KW-0460">Magnesium</keyword>
<evidence type="ECO:0000256" key="8">
    <source>
        <dbReference type="ARBA" id="ARBA00034120"/>
    </source>
</evidence>
<dbReference type="EC" id="2.7.7.49" evidence="1"/>
<dbReference type="EMBL" id="CP053712">
    <property type="protein sequence ID" value="QKE93848.1"/>
    <property type="molecule type" value="Genomic_DNA"/>
</dbReference>
<dbReference type="PROSITE" id="PS50878">
    <property type="entry name" value="RT_POL"/>
    <property type="match status" value="1"/>
</dbReference>
<evidence type="ECO:0000256" key="7">
    <source>
        <dbReference type="ARBA" id="ARBA00023118"/>
    </source>
</evidence>
<dbReference type="InterPro" id="IPR043502">
    <property type="entry name" value="DNA/RNA_pol_sf"/>
</dbReference>
<proteinExistence type="inferred from homology"/>
<accession>A0A6M8HZU3</accession>
<evidence type="ECO:0000313" key="11">
    <source>
        <dbReference type="EMBL" id="QKE93848.1"/>
    </source>
</evidence>